<dbReference type="Proteomes" id="UP000077755">
    <property type="component" value="Chromosome 7"/>
</dbReference>
<accession>A0A161WQJ4</accession>
<organism evidence="1 2">
    <name type="scientific">Daucus carota subsp. sativus</name>
    <name type="common">Carrot</name>
    <dbReference type="NCBI Taxonomy" id="79200"/>
    <lineage>
        <taxon>Eukaryota</taxon>
        <taxon>Viridiplantae</taxon>
        <taxon>Streptophyta</taxon>
        <taxon>Embryophyta</taxon>
        <taxon>Tracheophyta</taxon>
        <taxon>Spermatophyta</taxon>
        <taxon>Magnoliopsida</taxon>
        <taxon>eudicotyledons</taxon>
        <taxon>Gunneridae</taxon>
        <taxon>Pentapetalae</taxon>
        <taxon>asterids</taxon>
        <taxon>campanulids</taxon>
        <taxon>Apiales</taxon>
        <taxon>Apiaceae</taxon>
        <taxon>Apioideae</taxon>
        <taxon>Scandiceae</taxon>
        <taxon>Daucinae</taxon>
        <taxon>Daucus</taxon>
        <taxon>Daucus sect. Daucus</taxon>
    </lineage>
</organism>
<protein>
    <submittedName>
        <fullName evidence="1">Uncharacterized protein</fullName>
    </submittedName>
</protein>
<name>A0A161WQJ4_DAUCS</name>
<gene>
    <name evidence="1" type="ORF">DCAR_0727218</name>
</gene>
<dbReference type="EMBL" id="CP093349">
    <property type="protein sequence ID" value="WOH07784.1"/>
    <property type="molecule type" value="Genomic_DNA"/>
</dbReference>
<dbReference type="Gramene" id="KZM86597">
    <property type="protein sequence ID" value="KZM86597"/>
    <property type="gene ID" value="DCAR_023731"/>
</dbReference>
<dbReference type="AlphaFoldDB" id="A0A161WQJ4"/>
<keyword evidence="2" id="KW-1185">Reference proteome</keyword>
<evidence type="ECO:0000313" key="2">
    <source>
        <dbReference type="Proteomes" id="UP000077755"/>
    </source>
</evidence>
<proteinExistence type="predicted"/>
<reference evidence="1" key="2">
    <citation type="submission" date="2022-03" db="EMBL/GenBank/DDBJ databases">
        <title>Draft title - Genomic analysis of global carrot germplasm unveils the trajectory of domestication and the origin of high carotenoid orange carrot.</title>
        <authorList>
            <person name="Iorizzo M."/>
            <person name="Ellison S."/>
            <person name="Senalik D."/>
            <person name="Macko-Podgorni A."/>
            <person name="Grzebelus D."/>
            <person name="Bostan H."/>
            <person name="Rolling W."/>
            <person name="Curaba J."/>
            <person name="Simon P."/>
        </authorList>
    </citation>
    <scope>NUCLEOTIDE SEQUENCE</scope>
    <source>
        <tissue evidence="1">Leaf</tissue>
    </source>
</reference>
<sequence length="166" mass="19609">MKLDHVSRVLDNPIRYKDFDQEIHINSLKELKTIIVKGMYTRVIGSLKNLEAQFAEECEVVLESRENEDLELDEKRRETLYSVPGRKFRMNRNEMEFRCCNSGHKLWFTLDGARDFGSFALQKRIEEIEDFIETLQEAALIADLNLLVDERKREEQKAKGERKAKK</sequence>
<evidence type="ECO:0000313" key="1">
    <source>
        <dbReference type="EMBL" id="WOH07784.1"/>
    </source>
</evidence>
<reference evidence="1" key="1">
    <citation type="journal article" date="2016" name="Nat. Genet.">
        <title>A high-quality carrot genome assembly provides new insights into carotenoid accumulation and asterid genome evolution.</title>
        <authorList>
            <person name="Iorizzo M."/>
            <person name="Ellison S."/>
            <person name="Senalik D."/>
            <person name="Zeng P."/>
            <person name="Satapoomin P."/>
            <person name="Huang J."/>
            <person name="Bowman M."/>
            <person name="Iovene M."/>
            <person name="Sanseverino W."/>
            <person name="Cavagnaro P."/>
            <person name="Yildiz M."/>
            <person name="Macko-Podgorni A."/>
            <person name="Moranska E."/>
            <person name="Grzebelus E."/>
            <person name="Grzebelus D."/>
            <person name="Ashrafi H."/>
            <person name="Zheng Z."/>
            <person name="Cheng S."/>
            <person name="Spooner D."/>
            <person name="Van Deynze A."/>
            <person name="Simon P."/>
        </authorList>
    </citation>
    <scope>NUCLEOTIDE SEQUENCE</scope>
    <source>
        <tissue evidence="1">Leaf</tissue>
    </source>
</reference>